<dbReference type="Pfam" id="PF04820">
    <property type="entry name" value="Trp_halogenase"/>
    <property type="match status" value="2"/>
</dbReference>
<gene>
    <name evidence="5" type="ORF">EWM64_g4846</name>
</gene>
<proteinExistence type="inferred from homology"/>
<dbReference type="PANTHER" id="PTHR43747:SF5">
    <property type="entry name" value="FAD-BINDING DOMAIN-CONTAINING PROTEIN"/>
    <property type="match status" value="1"/>
</dbReference>
<sequence>MSAAVPSHAQILVIGGGPSGSYAAAALAREGYDVVVLEAATFPRYHIGESLIPSIRHLLRFIDAEDKVLAHGFFVKPGAAMKFNRDKREGYTDFIAVGAHNHAWNVIRSEFDQLLLNHAESCGAKVIQATKVTSINFEPSDSSELGRTVSANWVQKDAEGKEVTGTITFGHMVDASGRAGIMAMKYLKNRRVNMTLKNMAMWGYWTGCGAYKRGDPPVIAPYFQALTDESGWAWFIPLHDGTTSVGIVMDQRVFNRHAREESSANPETSGAGNLLSRYLAALDLAPDLLSIIGDGVLMKGKGNKGADDENSNANPDVPVIRTASDFSYSSSSYGGEGFRISGDAGAFIDPWFSSGVHMAMTGALSAAASISAVIRGECSELESAAFHSQRVAVSYTRVICST</sequence>
<evidence type="ECO:0000256" key="3">
    <source>
        <dbReference type="ARBA" id="ARBA00023033"/>
    </source>
</evidence>
<dbReference type="Proteomes" id="UP000298061">
    <property type="component" value="Unassembled WGS sequence"/>
</dbReference>
<reference evidence="5 6" key="1">
    <citation type="submission" date="2019-02" db="EMBL/GenBank/DDBJ databases">
        <title>Genome sequencing of the rare red list fungi Hericium alpestre (H. flagellum).</title>
        <authorList>
            <person name="Buettner E."/>
            <person name="Kellner H."/>
        </authorList>
    </citation>
    <scope>NUCLEOTIDE SEQUENCE [LARGE SCALE GENOMIC DNA]</scope>
    <source>
        <strain evidence="5 6">DSM 108284</strain>
    </source>
</reference>
<comment type="similarity">
    <text evidence="1">Belongs to the flavin-dependent halogenase family.</text>
</comment>
<dbReference type="SUPFAM" id="SSF51905">
    <property type="entry name" value="FAD/NAD(P)-binding domain"/>
    <property type="match status" value="1"/>
</dbReference>
<dbReference type="InterPro" id="IPR036188">
    <property type="entry name" value="FAD/NAD-bd_sf"/>
</dbReference>
<dbReference type="AlphaFoldDB" id="A0A4Y9ZX53"/>
<comment type="caution">
    <text evidence="5">The sequence shown here is derived from an EMBL/GenBank/DDBJ whole genome shotgun (WGS) entry which is preliminary data.</text>
</comment>
<organism evidence="5 6">
    <name type="scientific">Hericium alpestre</name>
    <dbReference type="NCBI Taxonomy" id="135208"/>
    <lineage>
        <taxon>Eukaryota</taxon>
        <taxon>Fungi</taxon>
        <taxon>Dikarya</taxon>
        <taxon>Basidiomycota</taxon>
        <taxon>Agaricomycotina</taxon>
        <taxon>Agaricomycetes</taxon>
        <taxon>Russulales</taxon>
        <taxon>Hericiaceae</taxon>
        <taxon>Hericium</taxon>
    </lineage>
</organism>
<accession>A0A4Y9ZX53</accession>
<keyword evidence="6" id="KW-1185">Reference proteome</keyword>
<dbReference type="Gene3D" id="3.50.50.60">
    <property type="entry name" value="FAD/NAD(P)-binding domain"/>
    <property type="match status" value="1"/>
</dbReference>
<dbReference type="GO" id="GO:0004497">
    <property type="term" value="F:monooxygenase activity"/>
    <property type="evidence" value="ECO:0007669"/>
    <property type="project" value="UniProtKB-KW"/>
</dbReference>
<evidence type="ECO:0000256" key="1">
    <source>
        <dbReference type="ARBA" id="ARBA00005706"/>
    </source>
</evidence>
<dbReference type="PANTHER" id="PTHR43747">
    <property type="entry name" value="FAD-BINDING PROTEIN"/>
    <property type="match status" value="1"/>
</dbReference>
<dbReference type="GO" id="GO:0044550">
    <property type="term" value="P:secondary metabolite biosynthetic process"/>
    <property type="evidence" value="ECO:0007669"/>
    <property type="project" value="UniProtKB-ARBA"/>
</dbReference>
<evidence type="ECO:0000256" key="2">
    <source>
        <dbReference type="ARBA" id="ARBA00023002"/>
    </source>
</evidence>
<evidence type="ECO:0000313" key="6">
    <source>
        <dbReference type="Proteomes" id="UP000298061"/>
    </source>
</evidence>
<dbReference type="GO" id="GO:0140907">
    <property type="term" value="F:flavin-dependent halogenase activity"/>
    <property type="evidence" value="ECO:0007669"/>
    <property type="project" value="UniProtKB-ARBA"/>
</dbReference>
<protein>
    <recommendedName>
        <fullName evidence="7">FAD-binding domain-containing protein</fullName>
    </recommendedName>
</protein>
<name>A0A4Y9ZX53_9AGAM</name>
<dbReference type="STRING" id="135208.A0A4Y9ZX53"/>
<dbReference type="EMBL" id="SFCI01000547">
    <property type="protein sequence ID" value="TFY79165.1"/>
    <property type="molecule type" value="Genomic_DNA"/>
</dbReference>
<evidence type="ECO:0000256" key="4">
    <source>
        <dbReference type="ARBA" id="ARBA00049364"/>
    </source>
</evidence>
<evidence type="ECO:0008006" key="7">
    <source>
        <dbReference type="Google" id="ProtNLM"/>
    </source>
</evidence>
<dbReference type="InterPro" id="IPR050816">
    <property type="entry name" value="Flavin-dep_Halogenase_NPB"/>
</dbReference>
<evidence type="ECO:0000313" key="5">
    <source>
        <dbReference type="EMBL" id="TFY79165.1"/>
    </source>
</evidence>
<keyword evidence="3" id="KW-0503">Monooxygenase</keyword>
<dbReference type="InterPro" id="IPR006905">
    <property type="entry name" value="Flavin_halogenase"/>
</dbReference>
<comment type="catalytic activity">
    <reaction evidence="4">
        <text>melleolide F + FADH2 + chloride + O2 = 6'-chloromelleolide F + FAD + 2 H2O + H(+)</text>
        <dbReference type="Rhea" id="RHEA:67160"/>
        <dbReference type="ChEBI" id="CHEBI:15377"/>
        <dbReference type="ChEBI" id="CHEBI:15378"/>
        <dbReference type="ChEBI" id="CHEBI:15379"/>
        <dbReference type="ChEBI" id="CHEBI:17996"/>
        <dbReference type="ChEBI" id="CHEBI:57692"/>
        <dbReference type="ChEBI" id="CHEBI:58307"/>
        <dbReference type="ChEBI" id="CHEBI:167712"/>
        <dbReference type="ChEBI" id="CHEBI:167713"/>
    </reaction>
    <physiologicalReaction direction="left-to-right" evidence="4">
        <dbReference type="Rhea" id="RHEA:67161"/>
    </physiologicalReaction>
</comment>
<dbReference type="OrthoDB" id="3340390at2759"/>
<keyword evidence="2" id="KW-0560">Oxidoreductase</keyword>